<dbReference type="EMBL" id="SRMA01026707">
    <property type="protein sequence ID" value="TRY76047.1"/>
    <property type="molecule type" value="Genomic_DNA"/>
</dbReference>
<dbReference type="GO" id="GO:0042404">
    <property type="term" value="P:thyroid hormone catabolic process"/>
    <property type="evidence" value="ECO:0007669"/>
    <property type="project" value="UniProtKB-ARBA"/>
</dbReference>
<evidence type="ECO:0000256" key="2">
    <source>
        <dbReference type="ARBA" id="ARBA00093202"/>
    </source>
</evidence>
<comment type="similarity">
    <text evidence="8">Belongs to the iodothyronine deiodinase family.</text>
</comment>
<keyword evidence="8" id="KW-0560">Oxidoreductase</keyword>
<name>A0A553PEE3_9TELE</name>
<proteinExistence type="inferred from homology"/>
<dbReference type="GO" id="GO:0042446">
    <property type="term" value="P:hormone biosynthetic process"/>
    <property type="evidence" value="ECO:0007669"/>
    <property type="project" value="UniProtKB-KW"/>
</dbReference>
<evidence type="ECO:0000256" key="6">
    <source>
        <dbReference type="ARBA" id="ARBA00093236"/>
    </source>
</evidence>
<evidence type="ECO:0000256" key="3">
    <source>
        <dbReference type="ARBA" id="ARBA00093206"/>
    </source>
</evidence>
<comment type="catalytic activity">
    <reaction evidence="6">
        <text>3,3'-diiodothyronamine + iodide + A + H(+) = 3,3',5'-triiodothyronamine + AH2</text>
        <dbReference type="Rhea" id="RHEA:83795"/>
        <dbReference type="ChEBI" id="CHEBI:13193"/>
        <dbReference type="ChEBI" id="CHEBI:15378"/>
        <dbReference type="ChEBI" id="CHEBI:16382"/>
        <dbReference type="ChEBI" id="CHEBI:17499"/>
        <dbReference type="ChEBI" id="CHEBI:233341"/>
        <dbReference type="ChEBI" id="CHEBI:233343"/>
    </reaction>
    <physiologicalReaction direction="right-to-left" evidence="6">
        <dbReference type="Rhea" id="RHEA:83797"/>
    </physiologicalReaction>
</comment>
<gene>
    <name evidence="10" type="ORF">DNTS_031954</name>
</gene>
<evidence type="ECO:0000256" key="9">
    <source>
        <dbReference type="SAM" id="Phobius"/>
    </source>
</evidence>
<comment type="catalytic activity">
    <reaction evidence="2">
        <text>3,3',5'-triiodo-L-thyronine sulfate + iodide + A + H(+) = L-thyroxine sulfate + AH2</text>
        <dbReference type="Rhea" id="RHEA:83835"/>
        <dbReference type="ChEBI" id="CHEBI:13193"/>
        <dbReference type="ChEBI" id="CHEBI:15378"/>
        <dbReference type="ChEBI" id="CHEBI:16382"/>
        <dbReference type="ChEBI" id="CHEBI:17499"/>
        <dbReference type="ChEBI" id="CHEBI:176512"/>
        <dbReference type="ChEBI" id="CHEBI:176513"/>
    </reaction>
    <physiologicalReaction direction="right-to-left" evidence="2">
        <dbReference type="Rhea" id="RHEA:83837"/>
    </physiologicalReaction>
</comment>
<reference evidence="10 11" key="1">
    <citation type="journal article" date="2019" name="Sci. Data">
        <title>Hybrid genome assembly and annotation of Danionella translucida.</title>
        <authorList>
            <person name="Kadobianskyi M."/>
            <person name="Schulze L."/>
            <person name="Schuelke M."/>
            <person name="Judkewitz B."/>
        </authorList>
    </citation>
    <scope>NUCLEOTIDE SEQUENCE [LARGE SCALE GENOMIC DNA]</scope>
    <source>
        <strain evidence="10 11">Bolton</strain>
    </source>
</reference>
<comment type="catalytic activity">
    <reaction evidence="3">
        <text>3,3'-diiodo-L-thyronine sulfate + iodide + A + H(+) = 3,3',5-triiodo-L-thyronine sulfate + AH2</text>
        <dbReference type="Rhea" id="RHEA:83751"/>
        <dbReference type="ChEBI" id="CHEBI:13193"/>
        <dbReference type="ChEBI" id="CHEBI:15378"/>
        <dbReference type="ChEBI" id="CHEBI:16382"/>
        <dbReference type="ChEBI" id="CHEBI:17499"/>
        <dbReference type="ChEBI" id="CHEBI:176511"/>
        <dbReference type="ChEBI" id="CHEBI:176515"/>
    </reaction>
    <physiologicalReaction direction="right-to-left" evidence="3">
        <dbReference type="Rhea" id="RHEA:83753"/>
    </physiologicalReaction>
</comment>
<keyword evidence="11" id="KW-1185">Reference proteome</keyword>
<dbReference type="AlphaFoldDB" id="A0A553PEE3"/>
<comment type="catalytic activity">
    <reaction evidence="4">
        <text>3'-iodothyronamine + iodide + A + H(+) = 3',5'-diiodothyronamine + AH2</text>
        <dbReference type="Rhea" id="RHEA:83803"/>
        <dbReference type="ChEBI" id="CHEBI:13193"/>
        <dbReference type="ChEBI" id="CHEBI:15378"/>
        <dbReference type="ChEBI" id="CHEBI:16382"/>
        <dbReference type="ChEBI" id="CHEBI:17499"/>
        <dbReference type="ChEBI" id="CHEBI:233339"/>
        <dbReference type="ChEBI" id="CHEBI:233342"/>
    </reaction>
    <physiologicalReaction direction="right-to-left" evidence="4">
        <dbReference type="Rhea" id="RHEA:83805"/>
    </physiologicalReaction>
</comment>
<keyword evidence="9" id="KW-1133">Transmembrane helix</keyword>
<keyword evidence="8" id="KW-0712">Selenocysteine</keyword>
<evidence type="ECO:0000313" key="11">
    <source>
        <dbReference type="Proteomes" id="UP000316079"/>
    </source>
</evidence>
<dbReference type="PANTHER" id="PTHR11781">
    <property type="entry name" value="IODOTHYRONINE DEIODINASE"/>
    <property type="match status" value="1"/>
</dbReference>
<organism evidence="10 11">
    <name type="scientific">Danionella cerebrum</name>
    <dbReference type="NCBI Taxonomy" id="2873325"/>
    <lineage>
        <taxon>Eukaryota</taxon>
        <taxon>Metazoa</taxon>
        <taxon>Chordata</taxon>
        <taxon>Craniata</taxon>
        <taxon>Vertebrata</taxon>
        <taxon>Euteleostomi</taxon>
        <taxon>Actinopterygii</taxon>
        <taxon>Neopterygii</taxon>
        <taxon>Teleostei</taxon>
        <taxon>Ostariophysi</taxon>
        <taxon>Cypriniformes</taxon>
        <taxon>Danionidae</taxon>
        <taxon>Danioninae</taxon>
        <taxon>Danionella</taxon>
    </lineage>
</organism>
<comment type="function">
    <text evidence="8">Responsible for the deiodination of T4 (3,5,3',5'-tetraiodothyronine).</text>
</comment>
<evidence type="ECO:0000256" key="4">
    <source>
        <dbReference type="ARBA" id="ARBA00093210"/>
    </source>
</evidence>
<keyword evidence="9" id="KW-0812">Transmembrane</keyword>
<evidence type="ECO:0000313" key="10">
    <source>
        <dbReference type="EMBL" id="TRY76047.1"/>
    </source>
</evidence>
<dbReference type="GO" id="GO:0004800">
    <property type="term" value="F:thyroxine 5'-deiodinase activity"/>
    <property type="evidence" value="ECO:0007669"/>
    <property type="project" value="InterPro"/>
</dbReference>
<dbReference type="Gene3D" id="3.40.30.10">
    <property type="entry name" value="Glutaredoxin"/>
    <property type="match status" value="1"/>
</dbReference>
<evidence type="ECO:0000256" key="8">
    <source>
        <dbReference type="RuleBase" id="RU000676"/>
    </source>
</evidence>
<accession>A0A553PEE3</accession>
<comment type="catalytic activity">
    <reaction evidence="5">
        <text>3,3'-diiodo-L-thyronine sulfate + iodide + A + H(+) = 3,3',5'-triiodo-L-thyronine sulfate + AH2</text>
        <dbReference type="Rhea" id="RHEA:83831"/>
        <dbReference type="ChEBI" id="CHEBI:13193"/>
        <dbReference type="ChEBI" id="CHEBI:15378"/>
        <dbReference type="ChEBI" id="CHEBI:16382"/>
        <dbReference type="ChEBI" id="CHEBI:17499"/>
        <dbReference type="ChEBI" id="CHEBI:176513"/>
        <dbReference type="ChEBI" id="CHEBI:176515"/>
    </reaction>
    <physiologicalReaction direction="right-to-left" evidence="5">
        <dbReference type="Rhea" id="RHEA:83833"/>
    </physiologicalReaction>
</comment>
<evidence type="ECO:0000256" key="5">
    <source>
        <dbReference type="ARBA" id="ARBA00093219"/>
    </source>
</evidence>
<dbReference type="InterPro" id="IPR000643">
    <property type="entry name" value="Iodothyronine_deiodinase"/>
</dbReference>
<protein>
    <recommendedName>
        <fullName evidence="8">Iodothyronine deiodinase</fullName>
    </recommendedName>
</protein>
<dbReference type="Pfam" id="PF00837">
    <property type="entry name" value="T4_deiodinase"/>
    <property type="match status" value="1"/>
</dbReference>
<sequence length="206" mass="23138">MGTAIGFAVRKLWVYMSAVLMVCLAILQMSLLKLLSFFSPGLMRKIHLRMGERSTMTQNPKFKYEDWGPTFFSWAFIKAVLGVNWCSLGIEAFEGHAAPDTALFTINGEKTSVHRFLKDAWAFANNVDISVHKTLEERLSAARTLVKENPLCTVVVDQMSNITASKYGALPERLYVIQSGRVIYQGGVGPWGYKPEEVKKVLEKVK</sequence>
<evidence type="ECO:0000256" key="1">
    <source>
        <dbReference type="ARBA" id="ARBA00093186"/>
    </source>
</evidence>
<keyword evidence="8" id="KW-0893">Thyroid hormones biosynthesis</keyword>
<comment type="catalytic activity">
    <reaction evidence="7">
        <text>3-iodothyronamine + iodide + A + H(+) = 3,3'-diiodothyronamine + AH2</text>
        <dbReference type="Rhea" id="RHEA:83827"/>
        <dbReference type="ChEBI" id="CHEBI:13193"/>
        <dbReference type="ChEBI" id="CHEBI:15378"/>
        <dbReference type="ChEBI" id="CHEBI:16382"/>
        <dbReference type="ChEBI" id="CHEBI:17499"/>
        <dbReference type="ChEBI" id="CHEBI:231647"/>
        <dbReference type="ChEBI" id="CHEBI:233341"/>
    </reaction>
    <physiologicalReaction direction="right-to-left" evidence="7">
        <dbReference type="Rhea" id="RHEA:83829"/>
    </physiologicalReaction>
</comment>
<comment type="catalytic activity">
    <reaction evidence="1">
        <text>3-iodo-L-thyronine + iodide + A + H(+) = 3,3'-diiodo-L-thyronine + AH2</text>
        <dbReference type="Rhea" id="RHEA:83783"/>
        <dbReference type="ChEBI" id="CHEBI:13193"/>
        <dbReference type="ChEBI" id="CHEBI:15378"/>
        <dbReference type="ChEBI" id="CHEBI:16382"/>
        <dbReference type="ChEBI" id="CHEBI:17499"/>
        <dbReference type="ChEBI" id="CHEBI:176514"/>
        <dbReference type="ChEBI" id="CHEBI:232627"/>
    </reaction>
    <physiologicalReaction direction="right-to-left" evidence="1">
        <dbReference type="Rhea" id="RHEA:83785"/>
    </physiologicalReaction>
</comment>
<dbReference type="PANTHER" id="PTHR11781:SF22">
    <property type="entry name" value="TYPE I IODOTHYRONINE DEIODINASE"/>
    <property type="match status" value="1"/>
</dbReference>
<keyword evidence="9" id="KW-0472">Membrane</keyword>
<feature type="transmembrane region" description="Helical" evidence="9">
    <location>
        <begin position="12"/>
        <end position="35"/>
    </location>
</feature>
<evidence type="ECO:0000256" key="7">
    <source>
        <dbReference type="ARBA" id="ARBA00093242"/>
    </source>
</evidence>
<dbReference type="OrthoDB" id="428577at2759"/>
<comment type="caution">
    <text evidence="10">The sequence shown here is derived from an EMBL/GenBank/DDBJ whole genome shotgun (WGS) entry which is preliminary data.</text>
</comment>
<dbReference type="Proteomes" id="UP000316079">
    <property type="component" value="Unassembled WGS sequence"/>
</dbReference>